<feature type="compositionally biased region" description="Basic and acidic residues" evidence="1">
    <location>
        <begin position="86"/>
        <end position="120"/>
    </location>
</feature>
<evidence type="ECO:0000313" key="2">
    <source>
        <dbReference type="EMBL" id="KAH7435280.1"/>
    </source>
</evidence>
<dbReference type="AlphaFoldDB" id="A0A8T2UL52"/>
<name>A0A8T2UL52_CERRI</name>
<accession>A0A8T2UL52</accession>
<comment type="caution">
    <text evidence="2">The sequence shown here is derived from an EMBL/GenBank/DDBJ whole genome shotgun (WGS) entry which is preliminary data.</text>
</comment>
<reference evidence="2" key="1">
    <citation type="submission" date="2021-08" db="EMBL/GenBank/DDBJ databases">
        <title>WGS assembly of Ceratopteris richardii.</title>
        <authorList>
            <person name="Marchant D.B."/>
            <person name="Chen G."/>
            <person name="Jenkins J."/>
            <person name="Shu S."/>
            <person name="Leebens-Mack J."/>
            <person name="Grimwood J."/>
            <person name="Schmutz J."/>
            <person name="Soltis P."/>
            <person name="Soltis D."/>
            <person name="Chen Z.-H."/>
        </authorList>
    </citation>
    <scope>NUCLEOTIDE SEQUENCE</scope>
    <source>
        <strain evidence="2">Whitten #5841</strain>
        <tissue evidence="2">Leaf</tissue>
    </source>
</reference>
<protein>
    <submittedName>
        <fullName evidence="2">Uncharacterized protein</fullName>
    </submittedName>
</protein>
<sequence length="120" mass="13331">MAMALKQSSTVRRNMVAFSQGGRHLFATHIPRSNFSIITSTGEEKAKMEPSNEDKKGTSTERSTRDEVSAVYGEVQQKPHNAAENQHAEWEKSGSSGAHEERLEDTGFDMSKRTRSSGEE</sequence>
<dbReference type="OrthoDB" id="10536466at2759"/>
<organism evidence="2 3">
    <name type="scientific">Ceratopteris richardii</name>
    <name type="common">Triangle waterfern</name>
    <dbReference type="NCBI Taxonomy" id="49495"/>
    <lineage>
        <taxon>Eukaryota</taxon>
        <taxon>Viridiplantae</taxon>
        <taxon>Streptophyta</taxon>
        <taxon>Embryophyta</taxon>
        <taxon>Tracheophyta</taxon>
        <taxon>Polypodiopsida</taxon>
        <taxon>Polypodiidae</taxon>
        <taxon>Polypodiales</taxon>
        <taxon>Pteridineae</taxon>
        <taxon>Pteridaceae</taxon>
        <taxon>Parkerioideae</taxon>
        <taxon>Ceratopteris</taxon>
    </lineage>
</organism>
<feature type="region of interest" description="Disordered" evidence="1">
    <location>
        <begin position="35"/>
        <end position="120"/>
    </location>
</feature>
<evidence type="ECO:0000313" key="3">
    <source>
        <dbReference type="Proteomes" id="UP000825935"/>
    </source>
</evidence>
<keyword evidence="3" id="KW-1185">Reference proteome</keyword>
<dbReference type="Proteomes" id="UP000825935">
    <property type="component" value="Chromosome 6"/>
</dbReference>
<feature type="compositionally biased region" description="Basic and acidic residues" evidence="1">
    <location>
        <begin position="42"/>
        <end position="68"/>
    </location>
</feature>
<gene>
    <name evidence="2" type="ORF">KP509_06G057400</name>
</gene>
<evidence type="ECO:0000256" key="1">
    <source>
        <dbReference type="SAM" id="MobiDB-lite"/>
    </source>
</evidence>
<dbReference type="EMBL" id="CM035411">
    <property type="protein sequence ID" value="KAH7435280.1"/>
    <property type="molecule type" value="Genomic_DNA"/>
</dbReference>
<proteinExistence type="predicted"/>